<accession>A0A0K1QE91</accession>
<dbReference type="RefSeq" id="WP_205633983.1">
    <property type="nucleotide sequence ID" value="NZ_CP012333.1"/>
</dbReference>
<gene>
    <name evidence="2" type="ORF">AKJ09_10393</name>
</gene>
<keyword evidence="3" id="KW-1185">Reference proteome</keyword>
<proteinExistence type="predicted"/>
<evidence type="ECO:0000256" key="1">
    <source>
        <dbReference type="SAM" id="MobiDB-lite"/>
    </source>
</evidence>
<dbReference type="AlphaFoldDB" id="A0A0K1QE91"/>
<evidence type="ECO:0000313" key="3">
    <source>
        <dbReference type="Proteomes" id="UP000064967"/>
    </source>
</evidence>
<evidence type="ECO:0000313" key="2">
    <source>
        <dbReference type="EMBL" id="AKV03730.1"/>
    </source>
</evidence>
<feature type="compositionally biased region" description="Polar residues" evidence="1">
    <location>
        <begin position="37"/>
        <end position="53"/>
    </location>
</feature>
<organism evidence="2 3">
    <name type="scientific">Labilithrix luteola</name>
    <dbReference type="NCBI Taxonomy" id="1391654"/>
    <lineage>
        <taxon>Bacteria</taxon>
        <taxon>Pseudomonadati</taxon>
        <taxon>Myxococcota</taxon>
        <taxon>Polyangia</taxon>
        <taxon>Polyangiales</taxon>
        <taxon>Labilitrichaceae</taxon>
        <taxon>Labilithrix</taxon>
    </lineage>
</organism>
<feature type="region of interest" description="Disordered" evidence="1">
    <location>
        <begin position="13"/>
        <end position="85"/>
    </location>
</feature>
<name>A0A0K1QE91_9BACT</name>
<dbReference type="Proteomes" id="UP000064967">
    <property type="component" value="Chromosome"/>
</dbReference>
<dbReference type="KEGG" id="llu:AKJ09_10393"/>
<protein>
    <submittedName>
        <fullName evidence="2">Uncharacterized protein</fullName>
    </submittedName>
</protein>
<dbReference type="STRING" id="1391654.AKJ09_10393"/>
<reference evidence="2 3" key="1">
    <citation type="submission" date="2015-08" db="EMBL/GenBank/DDBJ databases">
        <authorList>
            <person name="Babu N.S."/>
            <person name="Beckwith C.J."/>
            <person name="Beseler K.G."/>
            <person name="Brison A."/>
            <person name="Carone J.V."/>
            <person name="Caskin T.P."/>
            <person name="Diamond M."/>
            <person name="Durham M.E."/>
            <person name="Foxe J.M."/>
            <person name="Go M."/>
            <person name="Henderson B.A."/>
            <person name="Jones I.B."/>
            <person name="McGettigan J.A."/>
            <person name="Micheletti S.J."/>
            <person name="Nasrallah M.E."/>
            <person name="Ortiz D."/>
            <person name="Piller C.R."/>
            <person name="Privatt S.R."/>
            <person name="Schneider S.L."/>
            <person name="Sharp S."/>
            <person name="Smith T.C."/>
            <person name="Stanton J.D."/>
            <person name="Ullery H.E."/>
            <person name="Wilson R.J."/>
            <person name="Serrano M.G."/>
            <person name="Buck G."/>
            <person name="Lee V."/>
            <person name="Wang Y."/>
            <person name="Carvalho R."/>
            <person name="Voegtly L."/>
            <person name="Shi R."/>
            <person name="Duckworth R."/>
            <person name="Johnson A."/>
            <person name="Loviza R."/>
            <person name="Walstead R."/>
            <person name="Shah Z."/>
            <person name="Kiflezghi M."/>
            <person name="Wade K."/>
            <person name="Ball S.L."/>
            <person name="Bradley K.W."/>
            <person name="Asai D.J."/>
            <person name="Bowman C.A."/>
            <person name="Russell D.A."/>
            <person name="Pope W.H."/>
            <person name="Jacobs-Sera D."/>
            <person name="Hendrix R.W."/>
            <person name="Hatfull G.F."/>
        </authorList>
    </citation>
    <scope>NUCLEOTIDE SEQUENCE [LARGE SCALE GENOMIC DNA]</scope>
    <source>
        <strain evidence="2 3">DSM 27648</strain>
    </source>
</reference>
<dbReference type="EMBL" id="CP012333">
    <property type="protein sequence ID" value="AKV03730.1"/>
    <property type="molecule type" value="Genomic_DNA"/>
</dbReference>
<feature type="compositionally biased region" description="Low complexity" evidence="1">
    <location>
        <begin position="13"/>
        <end position="29"/>
    </location>
</feature>
<sequence>MLAVLASLASLAACGDSSSGDPGSLGTTGKDAGGGSNSEASTTQPGQDGSTPQKDAGANDAADDGGGKEKGPPPISLPVNFTRPDVGTPLTPAELAAATDKLIDLIKDTHYFDVVEERVHGWPQNVPGYWYGTWWSGVDISKSNGKVTYTHGPTGADNNGLRTPPYFEGACYAHLMWGQPQTAMLVRKMARGMSSWALAMRLSTVDSNPQMLTRVSYPASMTSTENGREFFINYDGDRPGQDVPPSDYVHVPTNPTFGDIWIKNNRSKDDMGHIFRGLGEAQSCVSRLDADGQADLAQFKSLYKDWSLAVEANGWGIATLDKGLNVTTPSAELAHYYLFGATGECTGPLMMRMLGHGDPGSLDCGQGWGLAEALATANAKNSVRQIMRTHHEAAANMALMAGQNTAALALLQGLAARLEADLQGAQKTPPPDNQQPKDVVSLALHAANVGVPLTSNEVRFLHTRLEIAWNSYRSPGMANLYKIWDPSTPDGSYSYEPYGDGFGFEDIGVFIGSCASPNRNPSARPILDCAKLLAAFPQN</sequence>